<name>A0AAV5R0L2_PICKL</name>
<comment type="similarity">
    <text evidence="5">Belongs to the ATG33 family.</text>
</comment>
<dbReference type="Proteomes" id="UP001378960">
    <property type="component" value="Unassembled WGS sequence"/>
</dbReference>
<gene>
    <name evidence="7" type="ORF">DAPK24_013280</name>
</gene>
<evidence type="ECO:0008006" key="9">
    <source>
        <dbReference type="Google" id="ProtNLM"/>
    </source>
</evidence>
<dbReference type="InterPro" id="IPR051668">
    <property type="entry name" value="ATG33"/>
</dbReference>
<sequence length="213" mass="23900">MGKCLTIVKLVGIGSLGITSGSYFLTSFQLIPKIVANTASDYKSLKEKICKLFVSLRLSFWSLGSISSYLFYQAYSKSPSYGKHPYLIYAALTFPIALGYNYYYSFNNEQKLIKNEEEKIIYRQEKKTVTEVSNPEEDTSPLDNSSYNDLGNQTPKLEEKEVEVTVPVVNRVELAEETYKSILSQISESHLYTGVILGTGFLLSVIGYIGDNV</sequence>
<accession>A0AAV5R0L2</accession>
<keyword evidence="3 6" id="KW-1133">Transmembrane helix</keyword>
<evidence type="ECO:0000313" key="8">
    <source>
        <dbReference type="Proteomes" id="UP001378960"/>
    </source>
</evidence>
<keyword evidence="4 6" id="KW-0472">Membrane</keyword>
<feature type="transmembrane region" description="Helical" evidence="6">
    <location>
        <begin position="86"/>
        <end position="104"/>
    </location>
</feature>
<keyword evidence="8" id="KW-1185">Reference proteome</keyword>
<dbReference type="EMBL" id="BTGB01000001">
    <property type="protein sequence ID" value="GMM44753.1"/>
    <property type="molecule type" value="Genomic_DNA"/>
</dbReference>
<feature type="transmembrane region" description="Helical" evidence="6">
    <location>
        <begin position="190"/>
        <end position="210"/>
    </location>
</feature>
<comment type="subcellular location">
    <subcellularLocation>
        <location evidence="1">Membrane</location>
        <topology evidence="1">Multi-pass membrane protein</topology>
    </subcellularLocation>
</comment>
<evidence type="ECO:0000256" key="2">
    <source>
        <dbReference type="ARBA" id="ARBA00022692"/>
    </source>
</evidence>
<evidence type="ECO:0000256" key="3">
    <source>
        <dbReference type="ARBA" id="ARBA00022989"/>
    </source>
</evidence>
<evidence type="ECO:0000256" key="5">
    <source>
        <dbReference type="ARBA" id="ARBA00038013"/>
    </source>
</evidence>
<evidence type="ECO:0000256" key="6">
    <source>
        <dbReference type="SAM" id="Phobius"/>
    </source>
</evidence>
<dbReference type="PANTHER" id="PTHR37278">
    <property type="entry name" value="AUTOPHAGY-RELATED PROTEIN 33-RELATED"/>
    <property type="match status" value="1"/>
</dbReference>
<dbReference type="PANTHER" id="PTHR37278:SF1">
    <property type="entry name" value="AUTOPHAGY-RELATED PROTEIN 33-RELATED"/>
    <property type="match status" value="1"/>
</dbReference>
<dbReference type="AlphaFoldDB" id="A0AAV5R0L2"/>
<keyword evidence="2 6" id="KW-0812">Transmembrane</keyword>
<evidence type="ECO:0000256" key="4">
    <source>
        <dbReference type="ARBA" id="ARBA00023136"/>
    </source>
</evidence>
<feature type="transmembrane region" description="Helical" evidence="6">
    <location>
        <begin position="52"/>
        <end position="74"/>
    </location>
</feature>
<feature type="transmembrane region" description="Helical" evidence="6">
    <location>
        <begin position="6"/>
        <end position="31"/>
    </location>
</feature>
<organism evidence="7 8">
    <name type="scientific">Pichia kluyveri</name>
    <name type="common">Yeast</name>
    <dbReference type="NCBI Taxonomy" id="36015"/>
    <lineage>
        <taxon>Eukaryota</taxon>
        <taxon>Fungi</taxon>
        <taxon>Dikarya</taxon>
        <taxon>Ascomycota</taxon>
        <taxon>Saccharomycotina</taxon>
        <taxon>Pichiomycetes</taxon>
        <taxon>Pichiales</taxon>
        <taxon>Pichiaceae</taxon>
        <taxon>Pichia</taxon>
    </lineage>
</organism>
<evidence type="ECO:0000313" key="7">
    <source>
        <dbReference type="EMBL" id="GMM44753.1"/>
    </source>
</evidence>
<dbReference type="GO" id="GO:0000422">
    <property type="term" value="P:autophagy of mitochondrion"/>
    <property type="evidence" value="ECO:0007669"/>
    <property type="project" value="TreeGrafter"/>
</dbReference>
<evidence type="ECO:0000256" key="1">
    <source>
        <dbReference type="ARBA" id="ARBA00004141"/>
    </source>
</evidence>
<proteinExistence type="inferred from homology"/>
<reference evidence="7 8" key="1">
    <citation type="journal article" date="2023" name="Elife">
        <title>Identification of key yeast species and microbe-microbe interactions impacting larval growth of Drosophila in the wild.</title>
        <authorList>
            <person name="Mure A."/>
            <person name="Sugiura Y."/>
            <person name="Maeda R."/>
            <person name="Honda K."/>
            <person name="Sakurai N."/>
            <person name="Takahashi Y."/>
            <person name="Watada M."/>
            <person name="Katoh T."/>
            <person name="Gotoh A."/>
            <person name="Gotoh Y."/>
            <person name="Taniguchi I."/>
            <person name="Nakamura K."/>
            <person name="Hayashi T."/>
            <person name="Katayama T."/>
            <person name="Uemura T."/>
            <person name="Hattori Y."/>
        </authorList>
    </citation>
    <scope>NUCLEOTIDE SEQUENCE [LARGE SCALE GENOMIC DNA]</scope>
    <source>
        <strain evidence="7 8">PK-24</strain>
    </source>
</reference>
<dbReference type="GO" id="GO:0005741">
    <property type="term" value="C:mitochondrial outer membrane"/>
    <property type="evidence" value="ECO:0007669"/>
    <property type="project" value="TreeGrafter"/>
</dbReference>
<comment type="caution">
    <text evidence="7">The sequence shown here is derived from an EMBL/GenBank/DDBJ whole genome shotgun (WGS) entry which is preliminary data.</text>
</comment>
<protein>
    <recommendedName>
        <fullName evidence="9">Autophagy-related protein 33</fullName>
    </recommendedName>
</protein>
<dbReference type="GO" id="GO:0016236">
    <property type="term" value="P:macroautophagy"/>
    <property type="evidence" value="ECO:0007669"/>
    <property type="project" value="TreeGrafter"/>
</dbReference>